<comment type="caution">
    <text evidence="2">The sequence shown here is derived from an EMBL/GenBank/DDBJ whole genome shotgun (WGS) entry which is preliminary data.</text>
</comment>
<feature type="domain" description="Roadblock/LAMTOR2" evidence="1">
    <location>
        <begin position="17"/>
        <end position="105"/>
    </location>
</feature>
<name>A0AAE3NDY7_RALSL</name>
<dbReference type="EMBL" id="JAIVEX010000002">
    <property type="protein sequence ID" value="MDB0520628.1"/>
    <property type="molecule type" value="Genomic_DNA"/>
</dbReference>
<protein>
    <submittedName>
        <fullName evidence="2">Roadblock/LC7 domain-containing protein</fullName>
    </submittedName>
</protein>
<evidence type="ECO:0000259" key="1">
    <source>
        <dbReference type="SMART" id="SM00960"/>
    </source>
</evidence>
<dbReference type="Proteomes" id="UP001143674">
    <property type="component" value="Unassembled WGS sequence"/>
</dbReference>
<dbReference type="SUPFAM" id="SSF103196">
    <property type="entry name" value="Roadblock/LC7 domain"/>
    <property type="match status" value="1"/>
</dbReference>
<proteinExistence type="predicted"/>
<dbReference type="Gene3D" id="3.30.450.30">
    <property type="entry name" value="Dynein light chain 2a, cytoplasmic"/>
    <property type="match status" value="1"/>
</dbReference>
<dbReference type="AlphaFoldDB" id="A0AAE3NDY7"/>
<organism evidence="2 3">
    <name type="scientific">Ralstonia solanacearum</name>
    <name type="common">Pseudomonas solanacearum</name>
    <dbReference type="NCBI Taxonomy" id="305"/>
    <lineage>
        <taxon>Bacteria</taxon>
        <taxon>Pseudomonadati</taxon>
        <taxon>Pseudomonadota</taxon>
        <taxon>Betaproteobacteria</taxon>
        <taxon>Burkholderiales</taxon>
        <taxon>Burkholderiaceae</taxon>
        <taxon>Ralstonia</taxon>
        <taxon>Ralstonia solanacearum species complex</taxon>
    </lineage>
</organism>
<sequence>MNAPASSPVPAELTQAASAVLARYAQTLPELSAATLATLDGFTIASALDPARYSPTRLSAMTSTVMSVVRALGREVRFNTCNRLVLETDGGTMVFQPVGRSAIVQLCMTTGHGALLGRALWETSRIAEELAALPALSLLDAPA</sequence>
<reference evidence="2" key="1">
    <citation type="submission" date="2021-09" db="EMBL/GenBank/DDBJ databases">
        <title>Genomic analysis of Ralstonia spp.</title>
        <authorList>
            <person name="Aburjaile F."/>
            <person name="Ariute J.C."/>
            <person name="Pais A.K.L."/>
            <person name="Albuquerque G.M.R."/>
            <person name="Silva A.M.F."/>
            <person name="Brenig B."/>
            <person name="Azevedo V."/>
            <person name="Matiuzzi M."/>
            <person name="Ramos R."/>
            <person name="Goes-Neto A."/>
            <person name="Soares S."/>
            <person name="Iseppon A.M.B."/>
            <person name="Souza E."/>
            <person name="Gama M."/>
        </authorList>
    </citation>
    <scope>NUCLEOTIDE SEQUENCE</scope>
    <source>
        <strain evidence="2">B4</strain>
    </source>
</reference>
<dbReference type="RefSeq" id="WP_184852801.1">
    <property type="nucleotide sequence ID" value="NZ_JABZEH010000002.1"/>
</dbReference>
<dbReference type="SMART" id="SM00960">
    <property type="entry name" value="Robl_LC7"/>
    <property type="match status" value="1"/>
</dbReference>
<evidence type="ECO:0000313" key="2">
    <source>
        <dbReference type="EMBL" id="MDB0520628.1"/>
    </source>
</evidence>
<dbReference type="Pfam" id="PF03259">
    <property type="entry name" value="Robl_LC7"/>
    <property type="match status" value="1"/>
</dbReference>
<dbReference type="InterPro" id="IPR004942">
    <property type="entry name" value="Roadblock/LAMTOR2_dom"/>
</dbReference>
<gene>
    <name evidence="2" type="ORF">LBW55_03250</name>
</gene>
<accession>A0AAE3NDY7</accession>
<evidence type="ECO:0000313" key="3">
    <source>
        <dbReference type="Proteomes" id="UP001143674"/>
    </source>
</evidence>